<evidence type="ECO:0000256" key="4">
    <source>
        <dbReference type="ARBA" id="ARBA00016437"/>
    </source>
</evidence>
<dbReference type="Pfam" id="PF17407">
    <property type="entry name" value="Nrap_D6"/>
    <property type="match status" value="1"/>
</dbReference>
<dbReference type="EMBL" id="NEVH01010479">
    <property type="protein sequence ID" value="PNF32461.1"/>
    <property type="molecule type" value="Genomic_DNA"/>
</dbReference>
<feature type="compositionally biased region" description="Basic and acidic residues" evidence="11">
    <location>
        <begin position="36"/>
        <end position="45"/>
    </location>
</feature>
<dbReference type="InterPro" id="IPR035369">
    <property type="entry name" value="Nrap_D4"/>
</dbReference>
<evidence type="ECO:0000313" key="18">
    <source>
        <dbReference type="EMBL" id="PNF32461.1"/>
    </source>
</evidence>
<dbReference type="Pfam" id="PF03813">
    <property type="entry name" value="Nrap"/>
    <property type="match status" value="1"/>
</dbReference>
<comment type="subcellular location">
    <subcellularLocation>
        <location evidence="1">Chromosome</location>
    </subcellularLocation>
    <subcellularLocation>
        <location evidence="2 10">Nucleus</location>
        <location evidence="2 10">Nucleolus</location>
    </subcellularLocation>
</comment>
<dbReference type="STRING" id="105785.A0A2J7QV56"/>
<dbReference type="FunFam" id="1.10.1410.10:FF:000006">
    <property type="entry name" value="Nucleolar protein 6"/>
    <property type="match status" value="1"/>
</dbReference>
<dbReference type="InterPro" id="IPR035368">
    <property type="entry name" value="Nrap_D3"/>
</dbReference>
<feature type="domain" description="Nrap protein" evidence="15">
    <location>
        <begin position="704"/>
        <end position="905"/>
    </location>
</feature>
<dbReference type="InterPro" id="IPR035082">
    <property type="entry name" value="Nrap_D1"/>
</dbReference>
<dbReference type="Pfam" id="PF17404">
    <property type="entry name" value="Nrap_D3"/>
    <property type="match status" value="1"/>
</dbReference>
<dbReference type="GO" id="GO:0006364">
    <property type="term" value="P:rRNA processing"/>
    <property type="evidence" value="ECO:0007669"/>
    <property type="project" value="TreeGrafter"/>
</dbReference>
<feature type="domain" description="Nrap protein" evidence="14">
    <location>
        <begin position="518"/>
        <end position="678"/>
    </location>
</feature>
<feature type="compositionally biased region" description="Basic and acidic residues" evidence="11">
    <location>
        <begin position="82"/>
        <end position="100"/>
    </location>
</feature>
<evidence type="ECO:0000256" key="11">
    <source>
        <dbReference type="SAM" id="MobiDB-lite"/>
    </source>
</evidence>
<dbReference type="GO" id="GO:0003723">
    <property type="term" value="F:RNA binding"/>
    <property type="evidence" value="ECO:0007669"/>
    <property type="project" value="UniProtKB-KW"/>
</dbReference>
<dbReference type="InParanoid" id="A0A2J7QV56"/>
<evidence type="ECO:0000256" key="5">
    <source>
        <dbReference type="ARBA" id="ARBA00022454"/>
    </source>
</evidence>
<evidence type="ECO:0000259" key="17">
    <source>
        <dbReference type="Pfam" id="PF17407"/>
    </source>
</evidence>
<sequence length="1203" mass="137536">MCDMKVKKKLGVNAKRKGKFPLSAEVNCYEGNEAMEYNKLEKSDMDDGEEDNISEDEDDENDDVGPEKEERNEGNDDSGMDEENKPLKRKYVEDEKEGTKEKRKKVKPVDAGLYKPPTVKELNQLRETENLFHSNLFRLQIQEMLKEVNIRAKYRTLFHCWMEDFKKTLENIEEYEDYDIMDRNWLKEFNLKIPIPYLPQIMGVFKFIKPTSVSVVGSFGAGCCLGPNIKIDFRVEMPQICFDVKDYLNHKYHVKRALYLAYIAGKLQESELVEEMQFSQSCGNPLKPVLEVKPKGKLGKRVIILVHLTSPAGVFKLSRFSPEKNNVRPNWYFKENERVEEESLSPTPHYNCSILKDLVLAANEDYRTNILENNPNLKDGILLLKVWLKQRGLDQGYGCFSGYIMCMYVLYLLQSRRINSVMSSYQVARNTWNSLAKSNWTTDGISLAQSLPQQSVPNFHHHFEVVFIDVTGSCNFCANMSKETFLWVKQECDLAVKCLDNPNINSFQALFMTSMPFYRQFDHIIRVQDFTMIKKLVEEHSPRMQKLDYTGHVYPQALSLILEVLRKGLGQRVRHISIVLPSTERWQLSKCPPMSGQPITLGLTLNPEFAFSVLEKGPGANLPEAFEFRKFWGKKSEVRRFQDGSISEAVVWNSGSATLAQKRMICHKIVTYLLNEKFGFPTENGIIYVADQLDSLLERSMLLPADFEYGTGEEATVRVIGALDSLGKQLRQLNDIPLEVSAVQGTSSVCRYCDVFPPLSSSCKVPKEVRKEGKSHLLPTENALVIAPRWITPVDAIIQLGLSGKWPNDLCAIQRIKAAFYIKIAEGLSEQFHLTVQPYPDCVQILKDGFVFCLHVAYQREISLLKETTTPEGVTKYRDTEESLALEKSIVHLPKLTSSLHGLHQQCSSYGPTCCLAKRWMSSQLLDPHHFPEMCIELLVASLYLMPEPYQPPNQPQLGFFRFLHLLAHTNWQTEPVILNLNAEMTREDILEIETWFHSHRSTLPPLFLSTPYDKKNSIWTKEAPSLQILIRAAMLAGEALRVIESLLFSAIKSDWKQIFRPSLEAFDVLIHLFPKLNSRRYEAVDVKSDKSNCQLQSYLKEPGEKIPVTGFNPVNCFLAELRENYSDYALFFYDMYGGNIIPVLWKPSALLPKDFKVSHINCHKPSKDGSKVELNVDAIIDDFYILGKGVVSTIDVKSGSAL</sequence>
<name>A0A2J7QV56_9NEOP</name>
<feature type="region of interest" description="Disordered" evidence="11">
    <location>
        <begin position="29"/>
        <end position="109"/>
    </location>
</feature>
<keyword evidence="7 10" id="KW-0539">Nucleus</keyword>
<keyword evidence="19" id="KW-1185">Reference proteome</keyword>
<dbReference type="FunCoup" id="A0A2J7QV56">
    <property type="interactions" value="1485"/>
</dbReference>
<evidence type="ECO:0000256" key="8">
    <source>
        <dbReference type="ARBA" id="ARBA00035000"/>
    </source>
</evidence>
<evidence type="ECO:0000259" key="15">
    <source>
        <dbReference type="Pfam" id="PF17405"/>
    </source>
</evidence>
<organism evidence="18 19">
    <name type="scientific">Cryptotermes secundus</name>
    <dbReference type="NCBI Taxonomy" id="105785"/>
    <lineage>
        <taxon>Eukaryota</taxon>
        <taxon>Metazoa</taxon>
        <taxon>Ecdysozoa</taxon>
        <taxon>Arthropoda</taxon>
        <taxon>Hexapoda</taxon>
        <taxon>Insecta</taxon>
        <taxon>Pterygota</taxon>
        <taxon>Neoptera</taxon>
        <taxon>Polyneoptera</taxon>
        <taxon>Dictyoptera</taxon>
        <taxon>Blattodea</taxon>
        <taxon>Blattoidea</taxon>
        <taxon>Termitoidae</taxon>
        <taxon>Kalotermitidae</taxon>
        <taxon>Cryptotermitinae</taxon>
        <taxon>Cryptotermes</taxon>
    </lineage>
</organism>
<comment type="similarity">
    <text evidence="3 10">Belongs to the NRAP family.</text>
</comment>
<comment type="function">
    <text evidence="8">Part of the small subunit (SSU) processome, first precursor of the small eukaryotic ribosomal subunit. During the assembly of the SSU processome in the nucleolus, many ribosome biogenesis factors, an RNA chaperone and ribosomal proteins associate with the nascent pre-rRNA and work in concert to generate RNA folding, modifications, rearrangements and cleavage as well as targeted degradation of pre-ribosomal RNA by the RNA exosome.</text>
</comment>
<dbReference type="SUPFAM" id="SSF81631">
    <property type="entry name" value="PAP/OAS1 substrate-binding domain"/>
    <property type="match status" value="1"/>
</dbReference>
<dbReference type="GO" id="GO:0005694">
    <property type="term" value="C:chromosome"/>
    <property type="evidence" value="ECO:0007669"/>
    <property type="project" value="UniProtKB-SubCell"/>
</dbReference>
<dbReference type="PANTHER" id="PTHR17972">
    <property type="entry name" value="NUCLEOLAR RNA-ASSOCIATED PROTEIN"/>
    <property type="match status" value="1"/>
</dbReference>
<evidence type="ECO:0000256" key="6">
    <source>
        <dbReference type="ARBA" id="ARBA00022884"/>
    </source>
</evidence>
<feature type="domain" description="Nrap protein" evidence="16">
    <location>
        <begin position="908"/>
        <end position="1062"/>
    </location>
</feature>
<feature type="compositionally biased region" description="Basic and acidic residues" evidence="11">
    <location>
        <begin position="65"/>
        <end position="74"/>
    </location>
</feature>
<dbReference type="FunFam" id="1.10.1410.10:FF:000005">
    <property type="entry name" value="Nucleolar protein 6"/>
    <property type="match status" value="1"/>
</dbReference>
<dbReference type="GO" id="GO:0032545">
    <property type="term" value="C:CURI complex"/>
    <property type="evidence" value="ECO:0007669"/>
    <property type="project" value="TreeGrafter"/>
</dbReference>
<evidence type="ECO:0000256" key="1">
    <source>
        <dbReference type="ARBA" id="ARBA00004286"/>
    </source>
</evidence>
<dbReference type="GO" id="GO:0006409">
    <property type="term" value="P:tRNA export from nucleus"/>
    <property type="evidence" value="ECO:0007669"/>
    <property type="project" value="TreeGrafter"/>
</dbReference>
<keyword evidence="6 10" id="KW-0694">RNA-binding</keyword>
<dbReference type="AlphaFoldDB" id="A0A2J7QV56"/>
<evidence type="ECO:0000259" key="13">
    <source>
        <dbReference type="Pfam" id="PF17403"/>
    </source>
</evidence>
<dbReference type="Pfam" id="PF17405">
    <property type="entry name" value="Nrap_D4"/>
    <property type="match status" value="1"/>
</dbReference>
<dbReference type="Pfam" id="PF17403">
    <property type="entry name" value="Nrap_D2"/>
    <property type="match status" value="1"/>
</dbReference>
<dbReference type="Pfam" id="PF17406">
    <property type="entry name" value="Nrap_D5"/>
    <property type="match status" value="1"/>
</dbReference>
<reference evidence="18 19" key="1">
    <citation type="submission" date="2017-12" db="EMBL/GenBank/DDBJ databases">
        <title>Hemimetabolous genomes reveal molecular basis of termite eusociality.</title>
        <authorList>
            <person name="Harrison M.C."/>
            <person name="Jongepier E."/>
            <person name="Robertson H.M."/>
            <person name="Arning N."/>
            <person name="Bitard-Feildel T."/>
            <person name="Chao H."/>
            <person name="Childers C.P."/>
            <person name="Dinh H."/>
            <person name="Doddapaneni H."/>
            <person name="Dugan S."/>
            <person name="Gowin J."/>
            <person name="Greiner C."/>
            <person name="Han Y."/>
            <person name="Hu H."/>
            <person name="Hughes D.S.T."/>
            <person name="Huylmans A.-K."/>
            <person name="Kemena C."/>
            <person name="Kremer L.P.M."/>
            <person name="Lee S.L."/>
            <person name="Lopez-Ezquerra A."/>
            <person name="Mallet L."/>
            <person name="Monroy-Kuhn J.M."/>
            <person name="Moser A."/>
            <person name="Murali S.C."/>
            <person name="Muzny D.M."/>
            <person name="Otani S."/>
            <person name="Piulachs M.-D."/>
            <person name="Poelchau M."/>
            <person name="Qu J."/>
            <person name="Schaub F."/>
            <person name="Wada-Katsumata A."/>
            <person name="Worley K.C."/>
            <person name="Xie Q."/>
            <person name="Ylla G."/>
            <person name="Poulsen M."/>
            <person name="Gibbs R.A."/>
            <person name="Schal C."/>
            <person name="Richards S."/>
            <person name="Belles X."/>
            <person name="Korb J."/>
            <person name="Bornberg-Bauer E."/>
        </authorList>
    </citation>
    <scope>NUCLEOTIDE SEQUENCE [LARGE SCALE GENOMIC DNA]</scope>
    <source>
        <tissue evidence="18">Whole body</tissue>
    </source>
</reference>
<comment type="caution">
    <text evidence="18">The sequence shown here is derived from an EMBL/GenBank/DDBJ whole genome shotgun (WGS) entry which is preliminary data.</text>
</comment>
<feature type="domain" description="Nrap protein" evidence="12">
    <location>
        <begin position="231"/>
        <end position="370"/>
    </location>
</feature>
<evidence type="ECO:0000259" key="12">
    <source>
        <dbReference type="Pfam" id="PF03813"/>
    </source>
</evidence>
<evidence type="ECO:0000259" key="14">
    <source>
        <dbReference type="Pfam" id="PF17404"/>
    </source>
</evidence>
<dbReference type="InterPro" id="IPR005554">
    <property type="entry name" value="NOL6/Upt22"/>
</dbReference>
<dbReference type="GO" id="GO:0034456">
    <property type="term" value="C:UTP-C complex"/>
    <property type="evidence" value="ECO:0007669"/>
    <property type="project" value="TreeGrafter"/>
</dbReference>
<dbReference type="OrthoDB" id="10251401at2759"/>
<feature type="compositionally biased region" description="Acidic residues" evidence="11">
    <location>
        <begin position="46"/>
        <end position="64"/>
    </location>
</feature>
<evidence type="ECO:0000256" key="3">
    <source>
        <dbReference type="ARBA" id="ARBA00006674"/>
    </source>
</evidence>
<evidence type="ECO:0000256" key="2">
    <source>
        <dbReference type="ARBA" id="ARBA00004604"/>
    </source>
</evidence>
<evidence type="ECO:0000256" key="9">
    <source>
        <dbReference type="ARBA" id="ARBA00035020"/>
    </source>
</evidence>
<comment type="subunit">
    <text evidence="9">Part of the small subunit (SSU) processome, composed of more than 70 proteins and the RNA chaperone small nucleolar RNA (snoRNA) U3.</text>
</comment>
<evidence type="ECO:0000256" key="7">
    <source>
        <dbReference type="ARBA" id="ARBA00023242"/>
    </source>
</evidence>
<dbReference type="Proteomes" id="UP000235965">
    <property type="component" value="Unassembled WGS sequence"/>
</dbReference>
<dbReference type="InterPro" id="IPR035367">
    <property type="entry name" value="Nrap_D2"/>
</dbReference>
<feature type="domain" description="Nrap protein" evidence="13">
    <location>
        <begin position="377"/>
        <end position="513"/>
    </location>
</feature>
<dbReference type="GO" id="GO:0032040">
    <property type="term" value="C:small-subunit processome"/>
    <property type="evidence" value="ECO:0007669"/>
    <property type="project" value="TreeGrafter"/>
</dbReference>
<keyword evidence="5" id="KW-0158">Chromosome</keyword>
<feature type="domain" description="Nrap protein" evidence="17">
    <location>
        <begin position="1064"/>
        <end position="1195"/>
    </location>
</feature>
<dbReference type="Gene3D" id="3.30.70.3030">
    <property type="match status" value="1"/>
</dbReference>
<evidence type="ECO:0000259" key="16">
    <source>
        <dbReference type="Pfam" id="PF17406"/>
    </source>
</evidence>
<dbReference type="Gene3D" id="1.10.1410.10">
    <property type="match status" value="2"/>
</dbReference>
<dbReference type="PANTHER" id="PTHR17972:SF0">
    <property type="entry name" value="NUCLEOLAR PROTEIN 6"/>
    <property type="match status" value="1"/>
</dbReference>
<evidence type="ECO:0000256" key="10">
    <source>
        <dbReference type="RuleBase" id="RU364032"/>
    </source>
</evidence>
<gene>
    <name evidence="18" type="ORF">B7P43_G04886</name>
</gene>
<proteinExistence type="inferred from homology"/>
<protein>
    <recommendedName>
        <fullName evidence="4 10">Nucleolar protein 6</fullName>
    </recommendedName>
</protein>
<dbReference type="InterPro" id="IPR035370">
    <property type="entry name" value="Nrap_D5"/>
</dbReference>
<dbReference type="InterPro" id="IPR035371">
    <property type="entry name" value="Nrap_D6"/>
</dbReference>
<evidence type="ECO:0000313" key="19">
    <source>
        <dbReference type="Proteomes" id="UP000235965"/>
    </source>
</evidence>
<accession>A0A2J7QV56</accession>